<dbReference type="GO" id="GO:0016787">
    <property type="term" value="F:hydrolase activity"/>
    <property type="evidence" value="ECO:0007669"/>
    <property type="project" value="UniProtKB-KW"/>
</dbReference>
<protein>
    <submittedName>
        <fullName evidence="2">Glycoside hydrolase</fullName>
    </submittedName>
</protein>
<dbReference type="SUPFAM" id="SSF51445">
    <property type="entry name" value="(Trans)glycosidases"/>
    <property type="match status" value="1"/>
</dbReference>
<proteinExistence type="predicted"/>
<dbReference type="EMBL" id="LJCR01001408">
    <property type="protein sequence ID" value="KPV50412.1"/>
    <property type="molecule type" value="Genomic_DNA"/>
</dbReference>
<evidence type="ECO:0000313" key="3">
    <source>
        <dbReference type="Proteomes" id="UP000050509"/>
    </source>
</evidence>
<keyword evidence="2" id="KW-0378">Hydrolase</keyword>
<evidence type="ECO:0000259" key="1">
    <source>
        <dbReference type="PROSITE" id="PS51910"/>
    </source>
</evidence>
<dbReference type="Gene3D" id="3.20.20.80">
    <property type="entry name" value="Glycosidases"/>
    <property type="match status" value="2"/>
</dbReference>
<dbReference type="Proteomes" id="UP000050509">
    <property type="component" value="Unassembled WGS sequence"/>
</dbReference>
<evidence type="ECO:0000313" key="2">
    <source>
        <dbReference type="EMBL" id="KPV50412.1"/>
    </source>
</evidence>
<feature type="domain" description="GH18" evidence="1">
    <location>
        <begin position="1"/>
        <end position="178"/>
    </location>
</feature>
<dbReference type="InterPro" id="IPR017853">
    <property type="entry name" value="GH"/>
</dbReference>
<reference evidence="2 3" key="1">
    <citation type="submission" date="2015-09" db="EMBL/GenBank/DDBJ databases">
        <title>Draft genome sequence of Kouleothrix aurantiaca JCM 19913.</title>
        <authorList>
            <person name="Hemp J."/>
        </authorList>
    </citation>
    <scope>NUCLEOTIDE SEQUENCE [LARGE SCALE GENOMIC DNA]</scope>
    <source>
        <strain evidence="2 3">COM-B</strain>
    </source>
</reference>
<dbReference type="PANTHER" id="PTHR46066">
    <property type="entry name" value="CHITINASE DOMAIN-CONTAINING PROTEIN 1 FAMILY MEMBER"/>
    <property type="match status" value="1"/>
</dbReference>
<gene>
    <name evidence="2" type="ORF">SE17_27095</name>
</gene>
<feature type="non-terminal residue" evidence="2">
    <location>
        <position position="1"/>
    </location>
</feature>
<sequence>GKLLTIAVHAKTADYAGLGGFQDWTVIGPAVDRMRIMTYDYHWRGGGPGPVAPIYWVRQVAEYAKATVEPSKVVIGVPFYGYNWPASGDATPQIWAAINDLIQSYGLSVNFAESDANGPIQESWITYKGRKVWFATSRGLEAKIGLVQELDLAGIAIWRLGGEDPKNWEAIRAKLVADPFESQRMLNSALPEH</sequence>
<keyword evidence="3" id="KW-1185">Reference proteome</keyword>
<organism evidence="2 3">
    <name type="scientific">Kouleothrix aurantiaca</name>
    <dbReference type="NCBI Taxonomy" id="186479"/>
    <lineage>
        <taxon>Bacteria</taxon>
        <taxon>Bacillati</taxon>
        <taxon>Chloroflexota</taxon>
        <taxon>Chloroflexia</taxon>
        <taxon>Chloroflexales</taxon>
        <taxon>Roseiflexineae</taxon>
        <taxon>Roseiflexaceae</taxon>
        <taxon>Kouleothrix</taxon>
    </lineage>
</organism>
<comment type="caution">
    <text evidence="2">The sequence shown here is derived from an EMBL/GenBank/DDBJ whole genome shotgun (WGS) entry which is preliminary data.</text>
</comment>
<name>A0A0P9FCH5_9CHLR</name>
<dbReference type="Pfam" id="PF00704">
    <property type="entry name" value="Glyco_hydro_18"/>
    <property type="match status" value="1"/>
</dbReference>
<dbReference type="InterPro" id="IPR001223">
    <property type="entry name" value="Glyco_hydro18_cat"/>
</dbReference>
<accession>A0A0P9FCH5</accession>
<dbReference type="AlphaFoldDB" id="A0A0P9FCH5"/>
<dbReference type="PROSITE" id="PS51910">
    <property type="entry name" value="GH18_2"/>
    <property type="match status" value="1"/>
</dbReference>
<dbReference type="GO" id="GO:0005975">
    <property type="term" value="P:carbohydrate metabolic process"/>
    <property type="evidence" value="ECO:0007669"/>
    <property type="project" value="InterPro"/>
</dbReference>
<dbReference type="PANTHER" id="PTHR46066:SF2">
    <property type="entry name" value="CHITINASE DOMAIN-CONTAINING PROTEIN 1"/>
    <property type="match status" value="1"/>
</dbReference>